<dbReference type="InterPro" id="IPR008921">
    <property type="entry name" value="DNA_pol3_clamp-load_cplx_C"/>
</dbReference>
<keyword evidence="3" id="KW-0235">DNA replication</keyword>
<organism evidence="8 11">
    <name type="scientific">Halococcus dombrowskii</name>
    <dbReference type="NCBI Taxonomy" id="179637"/>
    <lineage>
        <taxon>Archaea</taxon>
        <taxon>Methanobacteriati</taxon>
        <taxon>Methanobacteriota</taxon>
        <taxon>Stenosarchaea group</taxon>
        <taxon>Halobacteria</taxon>
        <taxon>Halobacteriales</taxon>
        <taxon>Halococcaceae</taxon>
        <taxon>Halococcus</taxon>
    </lineage>
</organism>
<dbReference type="GO" id="GO:0003689">
    <property type="term" value="F:DNA clamp loader activity"/>
    <property type="evidence" value="ECO:0007669"/>
    <property type="project" value="TreeGrafter"/>
</dbReference>
<dbReference type="Pfam" id="PF08542">
    <property type="entry name" value="Rep_fac_C"/>
    <property type="match status" value="1"/>
</dbReference>
<evidence type="ECO:0000256" key="4">
    <source>
        <dbReference type="ARBA" id="ARBA00022741"/>
    </source>
</evidence>
<reference evidence="9" key="2">
    <citation type="submission" date="2022-04" db="EMBL/GenBank/DDBJ databases">
        <title>Sequencing and genomic assembly of Halococcus dombrowskii.</title>
        <authorList>
            <person name="Lim S.W."/>
            <person name="MacLea K.S."/>
        </authorList>
    </citation>
    <scope>NUCLEOTIDE SEQUENCE</scope>
    <source>
        <strain evidence="9">H4</strain>
    </source>
</reference>
<dbReference type="Gene3D" id="3.40.50.300">
    <property type="entry name" value="P-loop containing nucleotide triphosphate hydrolases"/>
    <property type="match status" value="1"/>
</dbReference>
<dbReference type="SUPFAM" id="SSF52540">
    <property type="entry name" value="P-loop containing nucleoside triphosphate hydrolases"/>
    <property type="match status" value="1"/>
</dbReference>
<evidence type="ECO:0000313" key="11">
    <source>
        <dbReference type="Proteomes" id="UP001500962"/>
    </source>
</evidence>
<dbReference type="Pfam" id="PF21960">
    <property type="entry name" value="RCF1-5-like_lid"/>
    <property type="match status" value="1"/>
</dbReference>
<gene>
    <name evidence="8" type="ORF">GCM10008985_14300</name>
    <name evidence="9" type="ORF">MUK72_03220</name>
</gene>
<sequence>MDGPLWTDEHAPALAELPQPAVRESLDRAVAEPLNLILHGPPGAGKTAAVRALADELHTDPDNDLVELNVADFFGRTKKEVSEDPRFSSFITAKRRRNSSKADLIKHVLSESASYAPVSGEYKTILLDNAEAIREDFQQALRRVMERHHETTQFVVTTRQPSKLIPPIRSRCFSIAVRAPTADEIVSVLEKIVTEEGVEHDADGLEYVANYADGDLRQAILGAQTTAEAEGEITMDAAYEALGSVGDDDRIEGMITAAERGEFQDARTTLDDLLVEEGLSGGELLDDVLRVARSRSVGPPPAELHRLAGEIDVELAEGTSDRLHLSHLLAELGR</sequence>
<dbReference type="GO" id="GO:0005663">
    <property type="term" value="C:DNA replication factor C complex"/>
    <property type="evidence" value="ECO:0007669"/>
    <property type="project" value="TreeGrafter"/>
</dbReference>
<keyword evidence="4" id="KW-0547">Nucleotide-binding</keyword>
<dbReference type="Gene3D" id="1.20.272.10">
    <property type="match status" value="1"/>
</dbReference>
<dbReference type="AlphaFoldDB" id="A0AAV3SFJ5"/>
<dbReference type="CDD" id="cd00009">
    <property type="entry name" value="AAA"/>
    <property type="match status" value="1"/>
</dbReference>
<dbReference type="GeneID" id="71760826"/>
<dbReference type="Gene3D" id="1.10.8.60">
    <property type="match status" value="1"/>
</dbReference>
<dbReference type="Proteomes" id="UP001500962">
    <property type="component" value="Unassembled WGS sequence"/>
</dbReference>
<dbReference type="SMART" id="SM00382">
    <property type="entry name" value="AAA"/>
    <property type="match status" value="1"/>
</dbReference>
<evidence type="ECO:0000256" key="1">
    <source>
        <dbReference type="ARBA" id="ARBA00009668"/>
    </source>
</evidence>
<dbReference type="SUPFAM" id="SSF48019">
    <property type="entry name" value="post-AAA+ oligomerization domain-like"/>
    <property type="match status" value="1"/>
</dbReference>
<dbReference type="NCBIfam" id="NF009067">
    <property type="entry name" value="PRK12402.1"/>
    <property type="match status" value="1"/>
</dbReference>
<keyword evidence="10" id="KW-1185">Reference proteome</keyword>
<evidence type="ECO:0000256" key="3">
    <source>
        <dbReference type="ARBA" id="ARBA00022705"/>
    </source>
</evidence>
<dbReference type="PANTHER" id="PTHR11669">
    <property type="entry name" value="REPLICATION FACTOR C / DNA POLYMERASE III GAMMA-TAU SUBUNIT"/>
    <property type="match status" value="1"/>
</dbReference>
<dbReference type="RefSeq" id="WP_244703892.1">
    <property type="nucleotide sequence ID" value="NZ_BAAADN010000022.1"/>
</dbReference>
<dbReference type="EMBL" id="CP095005">
    <property type="protein sequence ID" value="UOO95726.1"/>
    <property type="molecule type" value="Genomic_DNA"/>
</dbReference>
<dbReference type="GO" id="GO:0005524">
    <property type="term" value="F:ATP binding"/>
    <property type="evidence" value="ECO:0007669"/>
    <property type="project" value="UniProtKB-KW"/>
</dbReference>
<dbReference type="InterPro" id="IPR003593">
    <property type="entry name" value="AAA+_ATPase"/>
</dbReference>
<dbReference type="InterPro" id="IPR013748">
    <property type="entry name" value="Rep_factorC_C"/>
</dbReference>
<evidence type="ECO:0000256" key="6">
    <source>
        <dbReference type="ARBA" id="ARBA00031749"/>
    </source>
</evidence>
<dbReference type="InterPro" id="IPR047854">
    <property type="entry name" value="RFC_lid"/>
</dbReference>
<evidence type="ECO:0000313" key="8">
    <source>
        <dbReference type="EMBL" id="GAA0459124.1"/>
    </source>
</evidence>
<dbReference type="PANTHER" id="PTHR11669:SF20">
    <property type="entry name" value="REPLICATION FACTOR C SUBUNIT 4"/>
    <property type="match status" value="1"/>
</dbReference>
<protein>
    <recommendedName>
        <fullName evidence="2">Replication factor C small subunit</fullName>
    </recommendedName>
    <alternativeName>
        <fullName evidence="6">Clamp loader small subunit</fullName>
    </alternativeName>
</protein>
<evidence type="ECO:0000256" key="5">
    <source>
        <dbReference type="ARBA" id="ARBA00022840"/>
    </source>
</evidence>
<dbReference type="EMBL" id="BAAADN010000022">
    <property type="protein sequence ID" value="GAA0459124.1"/>
    <property type="molecule type" value="Genomic_DNA"/>
</dbReference>
<dbReference type="GO" id="GO:0016887">
    <property type="term" value="F:ATP hydrolysis activity"/>
    <property type="evidence" value="ECO:0007669"/>
    <property type="project" value="InterPro"/>
</dbReference>
<comment type="similarity">
    <text evidence="1">Belongs to the activator 1 small subunits family. RfcS subfamily.</text>
</comment>
<dbReference type="CDD" id="cd18140">
    <property type="entry name" value="HLD_clamp_RFC"/>
    <property type="match status" value="1"/>
</dbReference>
<dbReference type="GO" id="GO:0006261">
    <property type="term" value="P:DNA-templated DNA replication"/>
    <property type="evidence" value="ECO:0007669"/>
    <property type="project" value="TreeGrafter"/>
</dbReference>
<dbReference type="Proteomes" id="UP000830542">
    <property type="component" value="Chromosome"/>
</dbReference>
<dbReference type="GO" id="GO:0006281">
    <property type="term" value="P:DNA repair"/>
    <property type="evidence" value="ECO:0007669"/>
    <property type="project" value="TreeGrafter"/>
</dbReference>
<dbReference type="Pfam" id="PF00004">
    <property type="entry name" value="AAA"/>
    <property type="match status" value="1"/>
</dbReference>
<dbReference type="InterPro" id="IPR050238">
    <property type="entry name" value="DNA_Rep/Repair_Clamp_Loader"/>
</dbReference>
<dbReference type="GO" id="GO:0003677">
    <property type="term" value="F:DNA binding"/>
    <property type="evidence" value="ECO:0007669"/>
    <property type="project" value="InterPro"/>
</dbReference>
<feature type="domain" description="AAA+ ATPase" evidence="7">
    <location>
        <begin position="32"/>
        <end position="183"/>
    </location>
</feature>
<name>A0AAV3SFJ5_HALDO</name>
<evidence type="ECO:0000259" key="7">
    <source>
        <dbReference type="SMART" id="SM00382"/>
    </source>
</evidence>
<dbReference type="InterPro" id="IPR003959">
    <property type="entry name" value="ATPase_AAA_core"/>
</dbReference>
<keyword evidence="5" id="KW-0067">ATP-binding</keyword>
<proteinExistence type="inferred from homology"/>
<reference evidence="8" key="1">
    <citation type="journal article" date="2014" name="Int. J. Syst. Evol. Microbiol.">
        <title>Complete genome sequence of Corynebacterium casei LMG S-19264T (=DSM 44701T), isolated from a smear-ripened cheese.</title>
        <authorList>
            <consortium name="US DOE Joint Genome Institute (JGI-PGF)"/>
            <person name="Walter F."/>
            <person name="Albersmeier A."/>
            <person name="Kalinowski J."/>
            <person name="Ruckert C."/>
        </authorList>
    </citation>
    <scope>NUCLEOTIDE SEQUENCE</scope>
    <source>
        <strain evidence="8">JCM 12289</strain>
    </source>
</reference>
<dbReference type="InterPro" id="IPR027417">
    <property type="entry name" value="P-loop_NTPase"/>
</dbReference>
<evidence type="ECO:0000313" key="9">
    <source>
        <dbReference type="EMBL" id="UOO95726.1"/>
    </source>
</evidence>
<reference evidence="8" key="3">
    <citation type="submission" date="2023-12" db="EMBL/GenBank/DDBJ databases">
        <authorList>
            <person name="Sun Q."/>
            <person name="Inoue M."/>
        </authorList>
    </citation>
    <scope>NUCLEOTIDE SEQUENCE</scope>
    <source>
        <strain evidence="8">JCM 12289</strain>
    </source>
</reference>
<evidence type="ECO:0000256" key="2">
    <source>
        <dbReference type="ARBA" id="ARBA00014164"/>
    </source>
</evidence>
<evidence type="ECO:0000313" key="10">
    <source>
        <dbReference type="Proteomes" id="UP000830542"/>
    </source>
</evidence>
<dbReference type="KEGG" id="hdo:MUK72_03220"/>
<accession>A0AAV3SFJ5</accession>